<dbReference type="Pfam" id="PF17919">
    <property type="entry name" value="RT_RNaseH_2"/>
    <property type="match status" value="1"/>
</dbReference>
<feature type="domain" description="Reverse transcriptase/retrotransposon-derived protein RNase H-like" evidence="2">
    <location>
        <begin position="19"/>
        <end position="77"/>
    </location>
</feature>
<evidence type="ECO:0008006" key="5">
    <source>
        <dbReference type="Google" id="ProtNLM"/>
    </source>
</evidence>
<protein>
    <recommendedName>
        <fullName evidence="5">Reverse transcriptase/retrotransposon-derived protein RNase H-like domain-containing protein</fullName>
    </recommendedName>
</protein>
<comment type="caution">
    <text evidence="3">The sequence shown here is derived from an EMBL/GenBank/DDBJ whole genome shotgun (WGS) entry which is preliminary data.</text>
</comment>
<proteinExistence type="predicted"/>
<dbReference type="AlphaFoldDB" id="A0AAE0UQF5"/>
<dbReference type="PANTHER" id="PTHR23227">
    <property type="entry name" value="BUCENTAUR RELATED"/>
    <property type="match status" value="1"/>
</dbReference>
<accession>A0AAE0UQF5</accession>
<dbReference type="InterPro" id="IPR036691">
    <property type="entry name" value="Endo/exonu/phosph_ase_sf"/>
</dbReference>
<evidence type="ECO:0000259" key="2">
    <source>
        <dbReference type="Pfam" id="PF17919"/>
    </source>
</evidence>
<gene>
    <name evidence="3" type="ORF">QTP70_004013</name>
</gene>
<dbReference type="EMBL" id="JAUCMX010000019">
    <property type="protein sequence ID" value="KAK3516058.1"/>
    <property type="molecule type" value="Genomic_DNA"/>
</dbReference>
<evidence type="ECO:0000313" key="3">
    <source>
        <dbReference type="EMBL" id="KAK3516058.1"/>
    </source>
</evidence>
<dbReference type="SUPFAM" id="SSF56219">
    <property type="entry name" value="DNase I-like"/>
    <property type="match status" value="1"/>
</dbReference>
<organism evidence="3 4">
    <name type="scientific">Hemibagrus guttatus</name>
    <dbReference type="NCBI Taxonomy" id="175788"/>
    <lineage>
        <taxon>Eukaryota</taxon>
        <taxon>Metazoa</taxon>
        <taxon>Chordata</taxon>
        <taxon>Craniata</taxon>
        <taxon>Vertebrata</taxon>
        <taxon>Euteleostomi</taxon>
        <taxon>Actinopterygii</taxon>
        <taxon>Neopterygii</taxon>
        <taxon>Teleostei</taxon>
        <taxon>Ostariophysi</taxon>
        <taxon>Siluriformes</taxon>
        <taxon>Bagridae</taxon>
        <taxon>Hemibagrus</taxon>
    </lineage>
</organism>
<reference evidence="3" key="1">
    <citation type="submission" date="2023-06" db="EMBL/GenBank/DDBJ databases">
        <title>Male Hemibagrus guttatus genome.</title>
        <authorList>
            <person name="Bian C."/>
        </authorList>
    </citation>
    <scope>NUCLEOTIDE SEQUENCE</scope>
    <source>
        <strain evidence="3">Male_cb2023</strain>
        <tissue evidence="3">Muscle</tissue>
    </source>
</reference>
<dbReference type="PANTHER" id="PTHR23227:SF83">
    <property type="entry name" value="ENDONUCLEASE_EXONUCLEASE_PHOSPHATASE DOMAIN-CONTAINING PROTEIN"/>
    <property type="match status" value="1"/>
</dbReference>
<dbReference type="Pfam" id="PF03372">
    <property type="entry name" value="Exo_endo_phos"/>
    <property type="match status" value="1"/>
</dbReference>
<dbReference type="CDD" id="cd09076">
    <property type="entry name" value="L1-EN"/>
    <property type="match status" value="1"/>
</dbReference>
<dbReference type="InterPro" id="IPR027124">
    <property type="entry name" value="Swc5/CFDP1/2"/>
</dbReference>
<dbReference type="GO" id="GO:0003824">
    <property type="term" value="F:catalytic activity"/>
    <property type="evidence" value="ECO:0007669"/>
    <property type="project" value="InterPro"/>
</dbReference>
<name>A0AAE0UQF5_9TELE</name>
<dbReference type="SUPFAM" id="SSF56672">
    <property type="entry name" value="DNA/RNA polymerases"/>
    <property type="match status" value="1"/>
</dbReference>
<dbReference type="InterPro" id="IPR043502">
    <property type="entry name" value="DNA/RNA_pol_sf"/>
</dbReference>
<dbReference type="Proteomes" id="UP001274896">
    <property type="component" value="Unassembled WGS sequence"/>
</dbReference>
<keyword evidence="4" id="KW-1185">Reference proteome</keyword>
<evidence type="ECO:0000259" key="1">
    <source>
        <dbReference type="Pfam" id="PF03372"/>
    </source>
</evidence>
<dbReference type="InterPro" id="IPR005135">
    <property type="entry name" value="Endo/exonuclease/phosphatase"/>
</dbReference>
<evidence type="ECO:0000313" key="4">
    <source>
        <dbReference type="Proteomes" id="UP001274896"/>
    </source>
</evidence>
<dbReference type="Gene3D" id="3.60.10.10">
    <property type="entry name" value="Endonuclease/exonuclease/phosphatase"/>
    <property type="match status" value="1"/>
</dbReference>
<sequence>MRLCNDFWKLSQEGAHQFSPPLQPLPFIVHTNASGRGLGLIQSQAFEGEEHMDLYISRKLSHSHKNYAALEREDLAINTLNFIPDRSRPKLTTTAIGAVDLQGAGGNWATVGRRSRGGRRVRRQREKRKGKSVGLRIGTLNVGTMTGKGRELADMMERRKVDILCVQETRWKGSKGRSIGAGFKLFYYGVDSKRNGVGVVLKEEFVRNVLEVGCELEEKERFWSELDEVMESIPTGERVVIGADFNGHVGEGNTGDEEVMGKFGVKERNLEGQMVVDFAKRMDMAVVNTYFQKREEHRVTYKSGGRRTQVDYILCRRGNLKEISDCKVVVGESVARQHRMVVCRMTLMVCKKKRSKIEKKTKWWKLKKEECCEEFRQKLRQALGGQVVLPDDWAATAEVIRETGRKVLGVSSGRRKEDKETWWWNEEVQDSVQRKRLAKKKWDMDRTEENRQEYKELQCRVKREVSKAKQKAYDELYTRLDTREGEKDLYRLARQRD</sequence>
<dbReference type="InterPro" id="IPR041577">
    <property type="entry name" value="RT_RNaseH_2"/>
</dbReference>
<feature type="domain" description="Endonuclease/exonuclease/phosphatase" evidence="1">
    <location>
        <begin position="139"/>
        <end position="319"/>
    </location>
</feature>